<feature type="domain" description="Thioredoxin" evidence="3">
    <location>
        <begin position="800"/>
        <end position="887"/>
    </location>
</feature>
<feature type="compositionally biased region" description="Low complexity" evidence="2">
    <location>
        <begin position="170"/>
        <end position="209"/>
    </location>
</feature>
<dbReference type="Pfam" id="PF00085">
    <property type="entry name" value="Thioredoxin"/>
    <property type="match status" value="1"/>
</dbReference>
<feature type="compositionally biased region" description="Low complexity" evidence="2">
    <location>
        <begin position="275"/>
        <end position="293"/>
    </location>
</feature>
<dbReference type="Gene3D" id="3.40.30.10">
    <property type="entry name" value="Glutaredoxin"/>
    <property type="match status" value="1"/>
</dbReference>
<evidence type="ECO:0000259" key="3">
    <source>
        <dbReference type="Pfam" id="PF00085"/>
    </source>
</evidence>
<keyword evidence="5" id="KW-1185">Reference proteome</keyword>
<dbReference type="PROSITE" id="PS50005">
    <property type="entry name" value="TPR"/>
    <property type="match status" value="1"/>
</dbReference>
<dbReference type="PANTHER" id="PTHR46050">
    <property type="entry name" value="TPR REPEAT-CONTAINING THIOREDOXIN"/>
    <property type="match status" value="1"/>
</dbReference>
<evidence type="ECO:0000256" key="1">
    <source>
        <dbReference type="PROSITE-ProRule" id="PRU00339"/>
    </source>
</evidence>
<feature type="compositionally biased region" description="Low complexity" evidence="2">
    <location>
        <begin position="127"/>
        <end position="147"/>
    </location>
</feature>
<keyword evidence="1" id="KW-0802">TPR repeat</keyword>
<dbReference type="SUPFAM" id="SSF52833">
    <property type="entry name" value="Thioredoxin-like"/>
    <property type="match status" value="1"/>
</dbReference>
<dbReference type="PANTHER" id="PTHR46050:SF29">
    <property type="entry name" value="TPR REPEAT-CONTAINING THIOREDOXIN TTL4"/>
    <property type="match status" value="1"/>
</dbReference>
<evidence type="ECO:0000313" key="5">
    <source>
        <dbReference type="Proteomes" id="UP001497444"/>
    </source>
</evidence>
<evidence type="ECO:0000256" key="2">
    <source>
        <dbReference type="SAM" id="MobiDB-lite"/>
    </source>
</evidence>
<dbReference type="SUPFAM" id="SSF48452">
    <property type="entry name" value="TPR-like"/>
    <property type="match status" value="2"/>
</dbReference>
<dbReference type="InterPro" id="IPR011990">
    <property type="entry name" value="TPR-like_helical_dom_sf"/>
</dbReference>
<gene>
    <name evidence="4" type="ORF">CSSPJE1EN1_LOCUS10514</name>
</gene>
<proteinExistence type="predicted"/>
<dbReference type="InterPro" id="IPR013766">
    <property type="entry name" value="Thioredoxin_domain"/>
</dbReference>
<feature type="repeat" description="TPR" evidence="1">
    <location>
        <begin position="430"/>
        <end position="463"/>
    </location>
</feature>
<dbReference type="Pfam" id="PF13432">
    <property type="entry name" value="TPR_16"/>
    <property type="match status" value="2"/>
</dbReference>
<dbReference type="InterPro" id="IPR044534">
    <property type="entry name" value="TTL1-4"/>
</dbReference>
<evidence type="ECO:0000313" key="4">
    <source>
        <dbReference type="EMBL" id="CAK9265036.1"/>
    </source>
</evidence>
<dbReference type="SMART" id="SM00028">
    <property type="entry name" value="TPR"/>
    <property type="match status" value="8"/>
</dbReference>
<dbReference type="Gene3D" id="1.25.40.10">
    <property type="entry name" value="Tetratricopeptide repeat domain"/>
    <property type="match status" value="1"/>
</dbReference>
<name>A0ABP0WFU8_9BRYO</name>
<dbReference type="Pfam" id="PF13181">
    <property type="entry name" value="TPR_8"/>
    <property type="match status" value="1"/>
</dbReference>
<protein>
    <recommendedName>
        <fullName evidence="3">Thioredoxin domain-containing protein</fullName>
    </recommendedName>
</protein>
<dbReference type="Proteomes" id="UP001497444">
    <property type="component" value="Chromosome 17"/>
</dbReference>
<feature type="region of interest" description="Disordered" evidence="2">
    <location>
        <begin position="127"/>
        <end position="293"/>
    </location>
</feature>
<feature type="compositionally biased region" description="Low complexity" evidence="2">
    <location>
        <begin position="224"/>
        <end position="257"/>
    </location>
</feature>
<dbReference type="EMBL" id="OZ020112">
    <property type="protein sequence ID" value="CAK9265036.1"/>
    <property type="molecule type" value="Genomic_DNA"/>
</dbReference>
<sequence length="897" mass="94252">MACEAEKKLGPSCYELYGGMMFGGGKVHGSVAGKIDRFQGWSRFNAASLGETHCIGSSYNAAAKDDKQQKKLHGNVVPGSSVVEELGTDNTSAASIKSFRSSSCSSSSYLSGKATAMAAAAATAEMNKGGSSSSTISSKIQNSSSSSLGHRRGGTCDMGSLQNHKGFATAAAGEASSSGSESGRSSAGSDSGRYFSTGSSSSKDAAAAAGVNGRNVHHGAALPSSASHLGISSSSPSKENNSKDTASTTSSSSSSSSRGGGSVAGSPTVERRSSSSRQQLLHTGGGTTTSSLLSQGSPCAAAAAMATTGSTSCRTLGPTAAGVYTGGLIHSGTATATSAAANGSEASSTFPAAAGKVSASNGKVMCQGGVIFSGNGSCGGGNKKTGAMMSRASASHAEISTTSSSSHAAAVRVEDDDFVMMQMMLASVNPEEVKMLGNEQYKRGKFAEALALYERAIVLAPGQAAYHSNRAAALTGLGRLAEAVCECQEAIKLDPTYLRAHHRLGSLYFRLGRFDGARNHFRIAGQQTDLSDMQRLEKVEKHLAKCLAARKSCDWNSVIRESDAAVVAGADCASKVFAFKAEALLKLHRHEEADTVVSAAQKVETTLRKCRNVPADTTMLLVQSEIDMALGRFEAAVIAAENAAHIDPKNMEVMLKLQKARAVASARTLGNDLYKAGKMLEASVAYSEGLQYDPINAILLCNRAACRSKLGHFEKAVEDCNAALEAQPRYMKALLRRADSNFKMERWDKALKDYESLRKDMPGNVDIAKALFEVQIALKKSRGEETDDMHFGGVVEDVCTNEQLRHAVSLQGMAVVQFNTIWSEQCRQMASFVEQLSKLNPTVNFVKVDVEESPYLAKAENVKFVPTFKIYKNGFKVKELLGPSQQALEIAIGHFSL</sequence>
<reference evidence="4" key="1">
    <citation type="submission" date="2024-02" db="EMBL/GenBank/DDBJ databases">
        <authorList>
            <consortium name="ELIXIR-Norway"/>
            <consortium name="Elixir Norway"/>
        </authorList>
    </citation>
    <scope>NUCLEOTIDE SEQUENCE</scope>
</reference>
<organism evidence="4 5">
    <name type="scientific">Sphagnum jensenii</name>
    <dbReference type="NCBI Taxonomy" id="128206"/>
    <lineage>
        <taxon>Eukaryota</taxon>
        <taxon>Viridiplantae</taxon>
        <taxon>Streptophyta</taxon>
        <taxon>Embryophyta</taxon>
        <taxon>Bryophyta</taxon>
        <taxon>Sphagnophytina</taxon>
        <taxon>Sphagnopsida</taxon>
        <taxon>Sphagnales</taxon>
        <taxon>Sphagnaceae</taxon>
        <taxon>Sphagnum</taxon>
    </lineage>
</organism>
<dbReference type="InterPro" id="IPR036249">
    <property type="entry name" value="Thioredoxin-like_sf"/>
</dbReference>
<accession>A0ABP0WFU8</accession>
<dbReference type="InterPro" id="IPR019734">
    <property type="entry name" value="TPR_rpt"/>
</dbReference>
<dbReference type="CDD" id="cd02947">
    <property type="entry name" value="TRX_family"/>
    <property type="match status" value="1"/>
</dbReference>